<accession>A0A2H0RDR5</accession>
<evidence type="ECO:0000313" key="1">
    <source>
        <dbReference type="EMBL" id="PIR44679.1"/>
    </source>
</evidence>
<proteinExistence type="predicted"/>
<evidence type="ECO:0000313" key="2">
    <source>
        <dbReference type="Proteomes" id="UP000228767"/>
    </source>
</evidence>
<sequence>MNDRTATQTYAVCLRDVVEADEYWKSTSAEIIWEKRVPTNSLLERLVFELKYFSETNAHLDRKNITL</sequence>
<dbReference type="AlphaFoldDB" id="A0A2H0RDR5"/>
<dbReference type="Proteomes" id="UP000228767">
    <property type="component" value="Unassembled WGS sequence"/>
</dbReference>
<name>A0A2H0RDR5_9BACT</name>
<comment type="caution">
    <text evidence="1">The sequence shown here is derived from an EMBL/GenBank/DDBJ whole genome shotgun (WGS) entry which is preliminary data.</text>
</comment>
<reference evidence="1 2" key="1">
    <citation type="submission" date="2017-09" db="EMBL/GenBank/DDBJ databases">
        <title>Depth-based differentiation of microbial function through sediment-hosted aquifers and enrichment of novel symbionts in the deep terrestrial subsurface.</title>
        <authorList>
            <person name="Probst A.J."/>
            <person name="Ladd B."/>
            <person name="Jarett J.K."/>
            <person name="Geller-Mcgrath D.E."/>
            <person name="Sieber C.M."/>
            <person name="Emerson J.B."/>
            <person name="Anantharaman K."/>
            <person name="Thomas B.C."/>
            <person name="Malmstrom R."/>
            <person name="Stieglmeier M."/>
            <person name="Klingl A."/>
            <person name="Woyke T."/>
            <person name="Ryan C.M."/>
            <person name="Banfield J.F."/>
        </authorList>
    </citation>
    <scope>NUCLEOTIDE SEQUENCE [LARGE SCALE GENOMIC DNA]</scope>
    <source>
        <strain evidence="1">CG10_big_fil_rev_8_21_14_0_10_51_16</strain>
    </source>
</reference>
<gene>
    <name evidence="1" type="ORF">COV10_03220</name>
</gene>
<feature type="non-terminal residue" evidence="1">
    <location>
        <position position="67"/>
    </location>
</feature>
<organism evidence="1 2">
    <name type="scientific">Candidatus Vogelbacteria bacterium CG10_big_fil_rev_8_21_14_0_10_51_16</name>
    <dbReference type="NCBI Taxonomy" id="1975045"/>
    <lineage>
        <taxon>Bacteria</taxon>
        <taxon>Candidatus Vogeliibacteriota</taxon>
    </lineage>
</organism>
<dbReference type="EMBL" id="PCYI01000021">
    <property type="protein sequence ID" value="PIR44679.1"/>
    <property type="molecule type" value="Genomic_DNA"/>
</dbReference>
<protein>
    <submittedName>
        <fullName evidence="1">Uncharacterized protein</fullName>
    </submittedName>
</protein>